<reference evidence="2" key="2">
    <citation type="journal article" date="2023" name="Syst. Appl. Microbiol.">
        <title>Govania unica gen. nov., sp. nov., a rare biosphere bacterium that represents a novel family in the class Alphaproteobacteria.</title>
        <authorList>
            <person name="Vandamme P."/>
            <person name="Peeters C."/>
            <person name="Hettiarachchi A."/>
            <person name="Cnockaert M."/>
            <person name="Carlier A."/>
        </authorList>
    </citation>
    <scope>NUCLEOTIDE SEQUENCE</scope>
    <source>
        <strain evidence="2">LMG 31809</strain>
    </source>
</reference>
<protein>
    <submittedName>
        <fullName evidence="2">Cytochrome c</fullName>
    </submittedName>
</protein>
<accession>A0A9X3TZW9</accession>
<sequence>MIRPTVLALFAILTALPAAAQQANFPGVENAQRAWQHWALNCQGCHGPDAKGFSNATPNMAGEVARFLSIPGGRDYLLRVPGVSTSPLNDRDLAELINWMLPHFDPTHMPKDFKPFTAEEIKKQRTRPLRTEASRTRADLITKMPAD</sequence>
<dbReference type="GO" id="GO:0020037">
    <property type="term" value="F:heme binding"/>
    <property type="evidence" value="ECO:0007669"/>
    <property type="project" value="InterPro"/>
</dbReference>
<reference evidence="2" key="1">
    <citation type="submission" date="2022-08" db="EMBL/GenBank/DDBJ databases">
        <authorList>
            <person name="Vandamme P."/>
            <person name="Hettiarachchi A."/>
            <person name="Peeters C."/>
            <person name="Cnockaert M."/>
            <person name="Carlier A."/>
        </authorList>
    </citation>
    <scope>NUCLEOTIDE SEQUENCE</scope>
    <source>
        <strain evidence="2">LMG 31809</strain>
    </source>
</reference>
<proteinExistence type="predicted"/>
<dbReference type="SUPFAM" id="SSF46626">
    <property type="entry name" value="Cytochrome c"/>
    <property type="match status" value="1"/>
</dbReference>
<evidence type="ECO:0000313" key="3">
    <source>
        <dbReference type="Proteomes" id="UP001141619"/>
    </source>
</evidence>
<dbReference type="Proteomes" id="UP001141619">
    <property type="component" value="Unassembled WGS sequence"/>
</dbReference>
<evidence type="ECO:0000256" key="1">
    <source>
        <dbReference type="SAM" id="SignalP"/>
    </source>
</evidence>
<dbReference type="InterPro" id="IPR036909">
    <property type="entry name" value="Cyt_c-like_dom_sf"/>
</dbReference>
<keyword evidence="3" id="KW-1185">Reference proteome</keyword>
<feature type="signal peptide" evidence="1">
    <location>
        <begin position="1"/>
        <end position="20"/>
    </location>
</feature>
<name>A0A9X3TZW9_9PROT</name>
<gene>
    <name evidence="2" type="ORF">NYP16_13930</name>
</gene>
<organism evidence="2 3">
    <name type="scientific">Govanella unica</name>
    <dbReference type="NCBI Taxonomy" id="2975056"/>
    <lineage>
        <taxon>Bacteria</taxon>
        <taxon>Pseudomonadati</taxon>
        <taxon>Pseudomonadota</taxon>
        <taxon>Alphaproteobacteria</taxon>
        <taxon>Emcibacterales</taxon>
        <taxon>Govanellaceae</taxon>
        <taxon>Govanella</taxon>
    </lineage>
</organism>
<evidence type="ECO:0000313" key="2">
    <source>
        <dbReference type="EMBL" id="MDA5195050.1"/>
    </source>
</evidence>
<feature type="chain" id="PRO_5040969249" evidence="1">
    <location>
        <begin position="21"/>
        <end position="147"/>
    </location>
</feature>
<dbReference type="EMBL" id="JANWOI010000005">
    <property type="protein sequence ID" value="MDA5195050.1"/>
    <property type="molecule type" value="Genomic_DNA"/>
</dbReference>
<keyword evidence="1" id="KW-0732">Signal</keyword>
<dbReference type="Gene3D" id="1.10.760.10">
    <property type="entry name" value="Cytochrome c-like domain"/>
    <property type="match status" value="2"/>
</dbReference>
<comment type="caution">
    <text evidence="2">The sequence shown here is derived from an EMBL/GenBank/DDBJ whole genome shotgun (WGS) entry which is preliminary data.</text>
</comment>
<dbReference type="GO" id="GO:0009055">
    <property type="term" value="F:electron transfer activity"/>
    <property type="evidence" value="ECO:0007669"/>
    <property type="project" value="InterPro"/>
</dbReference>
<dbReference type="RefSeq" id="WP_274944761.1">
    <property type="nucleotide sequence ID" value="NZ_JANWOI010000005.1"/>
</dbReference>
<dbReference type="AlphaFoldDB" id="A0A9X3TZW9"/>